<protein>
    <recommendedName>
        <fullName evidence="3">Myo-inositol 2-dehydrogenase</fullName>
    </recommendedName>
</protein>
<dbReference type="AlphaFoldDB" id="A0AAW3FIJ8"/>
<accession>A0AAW3FIJ8</accession>
<gene>
    <name evidence="1" type="ORF">HMPREF2132_02055</name>
</gene>
<organism evidence="1 2">
    <name type="scientific">Prevotella histicola JCM 15637 = DNF00424</name>
    <dbReference type="NCBI Taxonomy" id="1236504"/>
    <lineage>
        <taxon>Bacteria</taxon>
        <taxon>Pseudomonadati</taxon>
        <taxon>Bacteroidota</taxon>
        <taxon>Bacteroidia</taxon>
        <taxon>Bacteroidales</taxon>
        <taxon>Prevotellaceae</taxon>
        <taxon>Prevotella</taxon>
    </lineage>
</organism>
<dbReference type="Proteomes" id="UP000029533">
    <property type="component" value="Unassembled WGS sequence"/>
</dbReference>
<name>A0AAW3FIJ8_9BACT</name>
<dbReference type="EMBL" id="JRNJ01000022">
    <property type="protein sequence ID" value="KGF29978.1"/>
    <property type="molecule type" value="Genomic_DNA"/>
</dbReference>
<sequence length="111" mass="12592">MKQTDKILIALGFVASGSDFDEKFENFASNFGVQWRPSDLCDAISMSVDNNSAVRNSLVSIMWDRVVSHFVDKGLCSELFDYYINGSIDTHFYYDGVEVFCADDLEEYVTD</sequence>
<evidence type="ECO:0000313" key="1">
    <source>
        <dbReference type="EMBL" id="KGF29978.1"/>
    </source>
</evidence>
<comment type="caution">
    <text evidence="1">The sequence shown here is derived from an EMBL/GenBank/DDBJ whole genome shotgun (WGS) entry which is preliminary data.</text>
</comment>
<dbReference type="RefSeq" id="WP_036868635.1">
    <property type="nucleotide sequence ID" value="NZ_JRNJ01000022.1"/>
</dbReference>
<evidence type="ECO:0008006" key="3">
    <source>
        <dbReference type="Google" id="ProtNLM"/>
    </source>
</evidence>
<evidence type="ECO:0000313" key="2">
    <source>
        <dbReference type="Proteomes" id="UP000029533"/>
    </source>
</evidence>
<reference evidence="1 2" key="1">
    <citation type="submission" date="2014-07" db="EMBL/GenBank/DDBJ databases">
        <authorList>
            <person name="McCorrison J."/>
            <person name="Sanka R."/>
            <person name="Torralba M."/>
            <person name="Gillis M."/>
            <person name="Haft D.H."/>
            <person name="Methe B."/>
            <person name="Sutton G."/>
            <person name="Nelson K.E."/>
        </authorList>
    </citation>
    <scope>NUCLEOTIDE SEQUENCE [LARGE SCALE GENOMIC DNA]</scope>
    <source>
        <strain evidence="1 2">DNF00424</strain>
    </source>
</reference>
<proteinExistence type="predicted"/>